<name>A0A3N9UQA9_9BACI</name>
<reference evidence="2 3" key="1">
    <citation type="journal article" date="2013" name="J. Microbiol.">
        <title>Lysinibacillus chungkukjangi sp. nov., isolated from Chungkukjang, Korean fermented soybean food.</title>
        <authorList>
            <person name="Kim S.J."/>
            <person name="Jang Y.H."/>
            <person name="Hamada M."/>
            <person name="Ahn J.H."/>
            <person name="Weon H.Y."/>
            <person name="Suzuki K."/>
            <person name="Whang K.S."/>
            <person name="Kwon S.W."/>
        </authorList>
    </citation>
    <scope>NUCLEOTIDE SEQUENCE [LARGE SCALE GENOMIC DNA]</scope>
    <source>
        <strain evidence="2 3">MCCC 1A12701</strain>
    </source>
</reference>
<dbReference type="EMBL" id="RRCT01000007">
    <property type="protein sequence ID" value="RQW74722.1"/>
    <property type="molecule type" value="Genomic_DNA"/>
</dbReference>
<keyword evidence="3" id="KW-1185">Reference proteome</keyword>
<evidence type="ECO:0000313" key="2">
    <source>
        <dbReference type="EMBL" id="RQW74722.1"/>
    </source>
</evidence>
<comment type="caution">
    <text evidence="2">The sequence shown here is derived from an EMBL/GenBank/DDBJ whole genome shotgun (WGS) entry which is preliminary data.</text>
</comment>
<accession>A0A3N9UQA9</accession>
<dbReference type="OrthoDB" id="2937806at2"/>
<dbReference type="AlphaFoldDB" id="A0A3N9UQA9"/>
<dbReference type="RefSeq" id="WP_124764146.1">
    <property type="nucleotide sequence ID" value="NZ_JAFBDY010000006.1"/>
</dbReference>
<organism evidence="2 3">
    <name type="scientific">Lysinibacillus composti</name>
    <dbReference type="NCBI Taxonomy" id="720633"/>
    <lineage>
        <taxon>Bacteria</taxon>
        <taxon>Bacillati</taxon>
        <taxon>Bacillota</taxon>
        <taxon>Bacilli</taxon>
        <taxon>Bacillales</taxon>
        <taxon>Bacillaceae</taxon>
        <taxon>Lysinibacillus</taxon>
    </lineage>
</organism>
<feature type="transmembrane region" description="Helical" evidence="1">
    <location>
        <begin position="33"/>
        <end position="53"/>
    </location>
</feature>
<keyword evidence="1" id="KW-1133">Transmembrane helix</keyword>
<gene>
    <name evidence="2" type="ORF">EBB45_08945</name>
</gene>
<feature type="transmembrane region" description="Helical" evidence="1">
    <location>
        <begin position="7"/>
        <end position="27"/>
    </location>
</feature>
<proteinExistence type="predicted"/>
<keyword evidence="1" id="KW-0472">Membrane</keyword>
<dbReference type="Proteomes" id="UP000274033">
    <property type="component" value="Unassembled WGS sequence"/>
</dbReference>
<keyword evidence="1" id="KW-0812">Transmembrane</keyword>
<protein>
    <submittedName>
        <fullName evidence="2">Uncharacterized protein</fullName>
    </submittedName>
</protein>
<evidence type="ECO:0000313" key="3">
    <source>
        <dbReference type="Proteomes" id="UP000274033"/>
    </source>
</evidence>
<evidence type="ECO:0000256" key="1">
    <source>
        <dbReference type="SAM" id="Phobius"/>
    </source>
</evidence>
<sequence length="63" mass="7271">MTINTFLIRFAVTMIIIFGGIFTIRYFRTSELLLDQMIGASVGVLLLIASFTWRKKQIMNKVQ</sequence>